<keyword evidence="5" id="KW-1185">Reference proteome</keyword>
<comment type="cofactor">
    <cofactor evidence="1">
        <name>a divalent metal cation</name>
        <dbReference type="ChEBI" id="CHEBI:60240"/>
    </cofactor>
</comment>
<dbReference type="Pfam" id="PF13359">
    <property type="entry name" value="DDE_Tnp_4"/>
    <property type="match status" value="1"/>
</dbReference>
<feature type="domain" description="DDE Tnp4" evidence="3">
    <location>
        <begin position="16"/>
        <end position="111"/>
    </location>
</feature>
<proteinExistence type="predicted"/>
<dbReference type="PANTHER" id="PTHR23080:SF133">
    <property type="entry name" value="SI:CH211-262I1.5-RELATED"/>
    <property type="match status" value="1"/>
</dbReference>
<dbReference type="PANTHER" id="PTHR23080">
    <property type="entry name" value="THAP DOMAIN PROTEIN"/>
    <property type="match status" value="1"/>
</dbReference>
<accession>A0ABR3NI96</accession>
<comment type="caution">
    <text evidence="4">The sequence shown here is derived from an EMBL/GenBank/DDBJ whole genome shotgun (WGS) entry which is preliminary data.</text>
</comment>
<reference evidence="4 5" key="1">
    <citation type="submission" date="2023-09" db="EMBL/GenBank/DDBJ databases">
        <authorList>
            <person name="Wang M."/>
        </authorList>
    </citation>
    <scope>NUCLEOTIDE SEQUENCE [LARGE SCALE GENOMIC DNA]</scope>
    <source>
        <strain evidence="4">GT-2023</strain>
        <tissue evidence="4">Liver</tissue>
    </source>
</reference>
<protein>
    <recommendedName>
        <fullName evidence="3">DDE Tnp4 domain-containing protein</fullName>
    </recommendedName>
</protein>
<sequence length="150" mass="17097">MPAKFKEEFPNTFAILDCTALKIQRPSSLVFQSQTYSTYKSTNTLKSLVACDPQGAVIYVSALFTGAISDKEIFNECNILDILKGYIQCGYLNVGDGLMVDKGFLIEKEVEEIGQCFRREISLTRQVGLSDMYSSFFQFFKKILRRQRLK</sequence>
<name>A0ABR3NI96_9TELE</name>
<gene>
    <name evidence="4" type="ORF">QQF64_036036</name>
</gene>
<evidence type="ECO:0000313" key="5">
    <source>
        <dbReference type="Proteomes" id="UP001558613"/>
    </source>
</evidence>
<evidence type="ECO:0000256" key="2">
    <source>
        <dbReference type="ARBA" id="ARBA00022723"/>
    </source>
</evidence>
<evidence type="ECO:0000256" key="1">
    <source>
        <dbReference type="ARBA" id="ARBA00001968"/>
    </source>
</evidence>
<organism evidence="4 5">
    <name type="scientific">Cirrhinus molitorella</name>
    <name type="common">mud carp</name>
    <dbReference type="NCBI Taxonomy" id="172907"/>
    <lineage>
        <taxon>Eukaryota</taxon>
        <taxon>Metazoa</taxon>
        <taxon>Chordata</taxon>
        <taxon>Craniata</taxon>
        <taxon>Vertebrata</taxon>
        <taxon>Euteleostomi</taxon>
        <taxon>Actinopterygii</taxon>
        <taxon>Neopterygii</taxon>
        <taxon>Teleostei</taxon>
        <taxon>Ostariophysi</taxon>
        <taxon>Cypriniformes</taxon>
        <taxon>Cyprinidae</taxon>
        <taxon>Labeoninae</taxon>
        <taxon>Labeonini</taxon>
        <taxon>Cirrhinus</taxon>
    </lineage>
</organism>
<dbReference type="Proteomes" id="UP001558613">
    <property type="component" value="Unassembled WGS sequence"/>
</dbReference>
<dbReference type="InterPro" id="IPR027806">
    <property type="entry name" value="HARBI1_dom"/>
</dbReference>
<evidence type="ECO:0000259" key="3">
    <source>
        <dbReference type="Pfam" id="PF13359"/>
    </source>
</evidence>
<dbReference type="EMBL" id="JAYMGO010000004">
    <property type="protein sequence ID" value="KAL1276413.1"/>
    <property type="molecule type" value="Genomic_DNA"/>
</dbReference>
<keyword evidence="2" id="KW-0479">Metal-binding</keyword>
<evidence type="ECO:0000313" key="4">
    <source>
        <dbReference type="EMBL" id="KAL1276413.1"/>
    </source>
</evidence>